<dbReference type="InterPro" id="IPR029787">
    <property type="entry name" value="Nucleotide_cyclase"/>
</dbReference>
<dbReference type="InterPro" id="IPR013656">
    <property type="entry name" value="PAS_4"/>
</dbReference>
<dbReference type="SUPFAM" id="SSF55073">
    <property type="entry name" value="Nucleotide cyclase"/>
    <property type="match status" value="1"/>
</dbReference>
<keyword evidence="5 6" id="KW-0472">Membrane</keyword>
<evidence type="ECO:0000256" key="1">
    <source>
        <dbReference type="ARBA" id="ARBA00004651"/>
    </source>
</evidence>
<evidence type="ECO:0000256" key="6">
    <source>
        <dbReference type="SAM" id="Phobius"/>
    </source>
</evidence>
<dbReference type="Pfam" id="PF12860">
    <property type="entry name" value="PAS_7"/>
    <property type="match status" value="1"/>
</dbReference>
<dbReference type="SUPFAM" id="SSF55785">
    <property type="entry name" value="PYP-like sensor domain (PAS domain)"/>
    <property type="match status" value="2"/>
</dbReference>
<dbReference type="GO" id="GO:0005886">
    <property type="term" value="C:plasma membrane"/>
    <property type="evidence" value="ECO:0007669"/>
    <property type="project" value="UniProtKB-SubCell"/>
</dbReference>
<dbReference type="GO" id="GO:0000155">
    <property type="term" value="F:phosphorelay sensor kinase activity"/>
    <property type="evidence" value="ECO:0007669"/>
    <property type="project" value="InterPro"/>
</dbReference>
<dbReference type="NCBIfam" id="TIGR00254">
    <property type="entry name" value="GGDEF"/>
    <property type="match status" value="1"/>
</dbReference>
<dbReference type="Pfam" id="PF07694">
    <property type="entry name" value="5TM-5TMR_LYT"/>
    <property type="match status" value="1"/>
</dbReference>
<dbReference type="Gene3D" id="3.30.70.270">
    <property type="match status" value="1"/>
</dbReference>
<gene>
    <name evidence="9" type="ORF">FAA97_13210</name>
</gene>
<evidence type="ECO:0000313" key="10">
    <source>
        <dbReference type="Proteomes" id="UP000308828"/>
    </source>
</evidence>
<keyword evidence="3 6" id="KW-0812">Transmembrane</keyword>
<feature type="domain" description="GGDEF" evidence="8">
    <location>
        <begin position="487"/>
        <end position="625"/>
    </location>
</feature>
<dbReference type="InterPro" id="IPR000014">
    <property type="entry name" value="PAS"/>
</dbReference>
<keyword evidence="4 6" id="KW-1133">Transmembrane helix</keyword>
<dbReference type="NCBIfam" id="TIGR00229">
    <property type="entry name" value="sensory_box"/>
    <property type="match status" value="1"/>
</dbReference>
<dbReference type="Pfam" id="PF08448">
    <property type="entry name" value="PAS_4"/>
    <property type="match status" value="1"/>
</dbReference>
<feature type="transmembrane region" description="Helical" evidence="6">
    <location>
        <begin position="7"/>
        <end position="25"/>
    </location>
</feature>
<dbReference type="GO" id="GO:0071555">
    <property type="term" value="P:cell wall organization"/>
    <property type="evidence" value="ECO:0007669"/>
    <property type="project" value="InterPro"/>
</dbReference>
<evidence type="ECO:0000256" key="2">
    <source>
        <dbReference type="ARBA" id="ARBA00022475"/>
    </source>
</evidence>
<keyword evidence="10" id="KW-1185">Reference proteome</keyword>
<evidence type="ECO:0000256" key="3">
    <source>
        <dbReference type="ARBA" id="ARBA00022692"/>
    </source>
</evidence>
<sequence>MHALWNHVLANCAVILFVILAWTNLPQGKTVSDRREQLKLGAFFGLAALLVMTRPIEAAPGIQIDLRTIPIAIAGFAGGWPGALVASAMAGAYRLWIGGQGAIPGFSTILGFAVLGAVCGMLRLRDRFPFGAIFGFSVLVTVFDLLIISIMPEHDTIDALRHQMAIWAGTIFITTYFASLSVQAELRRRDIGRTLKTYEAVIQSLPESLNVKDEDGRFVLANQATAKLMRVSSAGDLIGKTDFDFYPPDIASAFQADEQQILAAGTARLVEQKITWDDGTAIDLSTLKAPLHDPDGQFLGLITHNRDLTEKRRLQRALLESEKRIKAALSNMADGLIMFDANLNVVFCNEQYRSMFPLTADVRVPGMPARQILETAMARGELTGIPPEQATAFIDSAMSRLKLSGTVEFPIYDGRWVESRTTPLDDGGCLVVCSDVTRAKQDEQELRELNQRLSEMAMTDSLTELLNRRAFDATLATELERAQAADLRLSLVLIDVDRFKAYNDTYGHTSGDQCLRQVAEVLRAVARRPGARSARYGGEELAVVLPNTTEEEAIRIAHDLRQRIRDLSIPHMGSEKGVVTASIGVTTLCGSADRLLTSAQFIGRADQALYNAKAAGRDIVRCWQESNQHFDRPLQARG</sequence>
<feature type="transmembrane region" description="Helical" evidence="6">
    <location>
        <begin position="102"/>
        <end position="124"/>
    </location>
</feature>
<evidence type="ECO:0000256" key="5">
    <source>
        <dbReference type="ARBA" id="ARBA00023136"/>
    </source>
</evidence>
<dbReference type="Pfam" id="PF00990">
    <property type="entry name" value="GGDEF"/>
    <property type="match status" value="1"/>
</dbReference>
<organism evidence="9 10">
    <name type="scientific">Peteryoungia ipomoeae</name>
    <dbReference type="NCBI Taxonomy" id="1210932"/>
    <lineage>
        <taxon>Bacteria</taxon>
        <taxon>Pseudomonadati</taxon>
        <taxon>Pseudomonadota</taxon>
        <taxon>Alphaproteobacteria</taxon>
        <taxon>Hyphomicrobiales</taxon>
        <taxon>Rhizobiaceae</taxon>
        <taxon>Peteryoungia</taxon>
    </lineage>
</organism>
<dbReference type="PROSITE" id="PS50887">
    <property type="entry name" value="GGDEF"/>
    <property type="match status" value="1"/>
</dbReference>
<dbReference type="CDD" id="cd00130">
    <property type="entry name" value="PAS"/>
    <property type="match status" value="1"/>
</dbReference>
<feature type="transmembrane region" description="Helical" evidence="6">
    <location>
        <begin position="68"/>
        <end position="96"/>
    </location>
</feature>
<dbReference type="AlphaFoldDB" id="A0A4S8NXQ5"/>
<dbReference type="InterPro" id="IPR035965">
    <property type="entry name" value="PAS-like_dom_sf"/>
</dbReference>
<feature type="transmembrane region" description="Helical" evidence="6">
    <location>
        <begin position="131"/>
        <end position="152"/>
    </location>
</feature>
<dbReference type="Proteomes" id="UP000308828">
    <property type="component" value="Unassembled WGS sequence"/>
</dbReference>
<dbReference type="InterPro" id="IPR000700">
    <property type="entry name" value="PAS-assoc_C"/>
</dbReference>
<evidence type="ECO:0000259" key="7">
    <source>
        <dbReference type="PROSITE" id="PS50113"/>
    </source>
</evidence>
<dbReference type="SMART" id="SM00091">
    <property type="entry name" value="PAS"/>
    <property type="match status" value="2"/>
</dbReference>
<comment type="caution">
    <text evidence="9">The sequence shown here is derived from an EMBL/GenBank/DDBJ whole genome shotgun (WGS) entry which is preliminary data.</text>
</comment>
<dbReference type="FunFam" id="3.30.70.270:FF:000001">
    <property type="entry name" value="Diguanylate cyclase domain protein"/>
    <property type="match status" value="1"/>
</dbReference>
<dbReference type="CDD" id="cd01949">
    <property type="entry name" value="GGDEF"/>
    <property type="match status" value="1"/>
</dbReference>
<dbReference type="SMART" id="SM00267">
    <property type="entry name" value="GGDEF"/>
    <property type="match status" value="1"/>
</dbReference>
<keyword evidence="2" id="KW-1003">Cell membrane</keyword>
<dbReference type="InterPro" id="IPR011620">
    <property type="entry name" value="Sig_transdc_His_kinase_LytS_TM"/>
</dbReference>
<dbReference type="RefSeq" id="WP_136599021.1">
    <property type="nucleotide sequence ID" value="NZ_STGV01000004.1"/>
</dbReference>
<proteinExistence type="predicted"/>
<dbReference type="OrthoDB" id="9812260at2"/>
<dbReference type="PROSITE" id="PS50113">
    <property type="entry name" value="PAC"/>
    <property type="match status" value="1"/>
</dbReference>
<dbReference type="InterPro" id="IPR052155">
    <property type="entry name" value="Biofilm_reg_signaling"/>
</dbReference>
<dbReference type="PANTHER" id="PTHR44757">
    <property type="entry name" value="DIGUANYLATE CYCLASE DGCP"/>
    <property type="match status" value="1"/>
</dbReference>
<dbReference type="InterPro" id="IPR043128">
    <property type="entry name" value="Rev_trsase/Diguanyl_cyclase"/>
</dbReference>
<dbReference type="Gene3D" id="3.30.450.20">
    <property type="entry name" value="PAS domain"/>
    <property type="match status" value="2"/>
</dbReference>
<evidence type="ECO:0000256" key="4">
    <source>
        <dbReference type="ARBA" id="ARBA00022989"/>
    </source>
</evidence>
<reference evidence="9 10" key="1">
    <citation type="submission" date="2019-04" db="EMBL/GenBank/DDBJ databases">
        <title>Genome sequence of strain shin9-1.</title>
        <authorList>
            <person name="Gao J."/>
            <person name="Sun J."/>
        </authorList>
    </citation>
    <scope>NUCLEOTIDE SEQUENCE [LARGE SCALE GENOMIC DNA]</scope>
    <source>
        <strain evidence="10">shin9-1</strain>
    </source>
</reference>
<evidence type="ECO:0000259" key="8">
    <source>
        <dbReference type="PROSITE" id="PS50887"/>
    </source>
</evidence>
<dbReference type="InterPro" id="IPR000160">
    <property type="entry name" value="GGDEF_dom"/>
</dbReference>
<name>A0A4S8NXQ5_9HYPH</name>
<comment type="subcellular location">
    <subcellularLocation>
        <location evidence="1">Cell membrane</location>
        <topology evidence="1">Multi-pass membrane protein</topology>
    </subcellularLocation>
</comment>
<feature type="transmembrane region" description="Helical" evidence="6">
    <location>
        <begin position="37"/>
        <end position="56"/>
    </location>
</feature>
<protein>
    <submittedName>
        <fullName evidence="9">Diguanylate cyclase</fullName>
    </submittedName>
</protein>
<feature type="domain" description="PAC" evidence="7">
    <location>
        <begin position="268"/>
        <end position="320"/>
    </location>
</feature>
<feature type="transmembrane region" description="Helical" evidence="6">
    <location>
        <begin position="164"/>
        <end position="186"/>
    </location>
</feature>
<evidence type="ECO:0000313" key="9">
    <source>
        <dbReference type="EMBL" id="THV22248.1"/>
    </source>
</evidence>
<dbReference type="EMBL" id="STGV01000004">
    <property type="protein sequence ID" value="THV22248.1"/>
    <property type="molecule type" value="Genomic_DNA"/>
</dbReference>
<dbReference type="PANTHER" id="PTHR44757:SF2">
    <property type="entry name" value="BIOFILM ARCHITECTURE MAINTENANCE PROTEIN MBAA"/>
    <property type="match status" value="1"/>
</dbReference>
<accession>A0A4S8NXQ5</accession>